<dbReference type="InterPro" id="IPR014290">
    <property type="entry name" value="SUF_FeS_clus_asmbl_reg"/>
</dbReference>
<protein>
    <submittedName>
        <fullName evidence="1">Transcriptional regulator, BadM/Rrf2 family</fullName>
    </submittedName>
</protein>
<dbReference type="InterPro" id="IPR036388">
    <property type="entry name" value="WH-like_DNA-bd_sf"/>
</dbReference>
<dbReference type="Pfam" id="PF02082">
    <property type="entry name" value="Rrf2"/>
    <property type="match status" value="1"/>
</dbReference>
<dbReference type="SUPFAM" id="SSF46785">
    <property type="entry name" value="Winged helix' DNA-binding domain"/>
    <property type="match status" value="1"/>
</dbReference>
<dbReference type="Proteomes" id="UP000199420">
    <property type="component" value="Unassembled WGS sequence"/>
</dbReference>
<evidence type="ECO:0000313" key="1">
    <source>
        <dbReference type="EMBL" id="SEI43418.1"/>
    </source>
</evidence>
<accession>A0A1H6QI43</accession>
<dbReference type="InterPro" id="IPR030489">
    <property type="entry name" value="TR_Rrf2-type_CS"/>
</dbReference>
<dbReference type="EMBL" id="FNYC01000001">
    <property type="protein sequence ID" value="SEI43418.1"/>
    <property type="molecule type" value="Genomic_DNA"/>
</dbReference>
<dbReference type="InterPro" id="IPR036390">
    <property type="entry name" value="WH_DNA-bd_sf"/>
</dbReference>
<dbReference type="AlphaFoldDB" id="A0A1H6QI43"/>
<dbReference type="GO" id="GO:0005829">
    <property type="term" value="C:cytosol"/>
    <property type="evidence" value="ECO:0007669"/>
    <property type="project" value="TreeGrafter"/>
</dbReference>
<gene>
    <name evidence="1" type="ORF">SAMN04487997_0632</name>
</gene>
<dbReference type="Gene3D" id="1.10.10.10">
    <property type="entry name" value="Winged helix-like DNA-binding domain superfamily/Winged helix DNA-binding domain"/>
    <property type="match status" value="1"/>
</dbReference>
<keyword evidence="2" id="KW-1185">Reference proteome</keyword>
<name>A0A1H6QI43_9GAMM</name>
<dbReference type="OrthoDB" id="9808360at2"/>
<dbReference type="PANTHER" id="PTHR33221:SF2">
    <property type="entry name" value="TRANSCRIPTIONAL REGULATOR"/>
    <property type="match status" value="1"/>
</dbReference>
<evidence type="ECO:0000313" key="2">
    <source>
        <dbReference type="Proteomes" id="UP000199420"/>
    </source>
</evidence>
<sequence length="151" mass="16208">MLRVSRLTDYAAVVMTCIAAHPHDVLSTAQIADETRLELPTVSKLLKSLGHAGLVESFRGVNGGYRLARPAREISLAQIVEAMEGPIGMTECSVEGQCDRESQCGVRGSWRRISSVLDSALRAVSLADMLQPPRPAVATVALSELKGRTHA</sequence>
<dbReference type="GO" id="GO:0003700">
    <property type="term" value="F:DNA-binding transcription factor activity"/>
    <property type="evidence" value="ECO:0007669"/>
    <property type="project" value="TreeGrafter"/>
</dbReference>
<dbReference type="PROSITE" id="PS01332">
    <property type="entry name" value="HTH_RRF2_1"/>
    <property type="match status" value="1"/>
</dbReference>
<dbReference type="InterPro" id="IPR000944">
    <property type="entry name" value="Tscrpt_reg_Rrf2"/>
</dbReference>
<dbReference type="NCBIfam" id="TIGR02944">
    <property type="entry name" value="suf_reg_Xantho"/>
    <property type="match status" value="1"/>
</dbReference>
<proteinExistence type="predicted"/>
<dbReference type="PROSITE" id="PS51197">
    <property type="entry name" value="HTH_RRF2_2"/>
    <property type="match status" value="1"/>
</dbReference>
<dbReference type="PANTHER" id="PTHR33221">
    <property type="entry name" value="WINGED HELIX-TURN-HELIX TRANSCRIPTIONAL REGULATOR, RRF2 FAMILY"/>
    <property type="match status" value="1"/>
</dbReference>
<dbReference type="STRING" id="529704.SAMN02927913_0548"/>
<dbReference type="NCBIfam" id="TIGR00738">
    <property type="entry name" value="rrf2_super"/>
    <property type="match status" value="1"/>
</dbReference>
<organism evidence="1 2">
    <name type="scientific">Frateuria terrea</name>
    <dbReference type="NCBI Taxonomy" id="529704"/>
    <lineage>
        <taxon>Bacteria</taxon>
        <taxon>Pseudomonadati</taxon>
        <taxon>Pseudomonadota</taxon>
        <taxon>Gammaproteobacteria</taxon>
        <taxon>Lysobacterales</taxon>
        <taxon>Rhodanobacteraceae</taxon>
        <taxon>Frateuria</taxon>
    </lineage>
</organism>
<dbReference type="RefSeq" id="WP_091333312.1">
    <property type="nucleotide sequence ID" value="NZ_FNYC01000001.1"/>
</dbReference>
<reference evidence="1 2" key="1">
    <citation type="submission" date="2016-10" db="EMBL/GenBank/DDBJ databases">
        <authorList>
            <person name="de Groot N.N."/>
        </authorList>
    </citation>
    <scope>NUCLEOTIDE SEQUENCE [LARGE SCALE GENOMIC DNA]</scope>
    <source>
        <strain evidence="1 2">DSM 26515</strain>
    </source>
</reference>